<proteinExistence type="inferred from homology"/>
<dbReference type="InterPro" id="IPR002562">
    <property type="entry name" value="3'-5'_exonuclease_dom"/>
</dbReference>
<dbReference type="GO" id="GO:0000467">
    <property type="term" value="P:exonucleolytic trimming to generate mature 3'-end of 5.8S rRNA from tricistronic rRNA transcript (SSU-rRNA, 5.8S rRNA, LSU-rRNA)"/>
    <property type="evidence" value="ECO:0007669"/>
    <property type="project" value="InterPro"/>
</dbReference>
<dbReference type="PROSITE" id="PS50967">
    <property type="entry name" value="HRDC"/>
    <property type="match status" value="1"/>
</dbReference>
<evidence type="ECO:0000256" key="6">
    <source>
        <dbReference type="SAM" id="MobiDB-lite"/>
    </source>
</evidence>
<organism evidence="8 9">
    <name type="scientific">Smittium simulii</name>
    <dbReference type="NCBI Taxonomy" id="133385"/>
    <lineage>
        <taxon>Eukaryota</taxon>
        <taxon>Fungi</taxon>
        <taxon>Fungi incertae sedis</taxon>
        <taxon>Zoopagomycota</taxon>
        <taxon>Kickxellomycotina</taxon>
        <taxon>Harpellomycetes</taxon>
        <taxon>Harpellales</taxon>
        <taxon>Legeriomycetaceae</taxon>
        <taxon>Smittium</taxon>
    </lineage>
</organism>
<dbReference type="GO" id="GO:0071040">
    <property type="term" value="P:nuclear polyadenylation-dependent antisense transcript catabolic process"/>
    <property type="evidence" value="ECO:0007669"/>
    <property type="project" value="TreeGrafter"/>
</dbReference>
<dbReference type="GO" id="GO:0071035">
    <property type="term" value="P:nuclear polyadenylation-dependent rRNA catabolic process"/>
    <property type="evidence" value="ECO:0007669"/>
    <property type="project" value="TreeGrafter"/>
</dbReference>
<evidence type="ECO:0000313" key="8">
    <source>
        <dbReference type="EMBL" id="PVU90903.1"/>
    </source>
</evidence>
<dbReference type="GO" id="GO:0003727">
    <property type="term" value="F:single-stranded RNA binding"/>
    <property type="evidence" value="ECO:0007669"/>
    <property type="project" value="TreeGrafter"/>
</dbReference>
<dbReference type="SMART" id="SM00474">
    <property type="entry name" value="35EXOc"/>
    <property type="match status" value="1"/>
</dbReference>
<keyword evidence="3" id="KW-0271">Exosome</keyword>
<dbReference type="Pfam" id="PF08066">
    <property type="entry name" value="PMC2NT"/>
    <property type="match status" value="1"/>
</dbReference>
<dbReference type="InterPro" id="IPR044876">
    <property type="entry name" value="HRDC_dom_sf"/>
</dbReference>
<dbReference type="InterPro" id="IPR002121">
    <property type="entry name" value="HRDC_dom"/>
</dbReference>
<gene>
    <name evidence="8" type="ORF">BB561_004662</name>
</gene>
<dbReference type="Gene3D" id="1.10.150.80">
    <property type="entry name" value="HRDC domain"/>
    <property type="match status" value="1"/>
</dbReference>
<dbReference type="AlphaFoldDB" id="A0A2T9YEZ6"/>
<comment type="caution">
    <text evidence="8">The sequence shown here is derived from an EMBL/GenBank/DDBJ whole genome shotgun (WGS) entry which is preliminary data.</text>
</comment>
<feature type="region of interest" description="Disordered" evidence="6">
    <location>
        <begin position="852"/>
        <end position="893"/>
    </location>
</feature>
<dbReference type="SMART" id="SM00341">
    <property type="entry name" value="HRDC"/>
    <property type="match status" value="1"/>
</dbReference>
<evidence type="ECO:0000259" key="7">
    <source>
        <dbReference type="PROSITE" id="PS50967"/>
    </source>
</evidence>
<dbReference type="GO" id="GO:0071051">
    <property type="term" value="P:poly(A)-dependent snoRNA 3'-end processing"/>
    <property type="evidence" value="ECO:0007669"/>
    <property type="project" value="TreeGrafter"/>
</dbReference>
<accession>A0A2T9YEZ6</accession>
<dbReference type="GO" id="GO:0005730">
    <property type="term" value="C:nucleolus"/>
    <property type="evidence" value="ECO:0007669"/>
    <property type="project" value="TreeGrafter"/>
</dbReference>
<evidence type="ECO:0000256" key="1">
    <source>
        <dbReference type="ARBA" id="ARBA00004123"/>
    </source>
</evidence>
<dbReference type="GO" id="GO:0071044">
    <property type="term" value="P:histone mRNA catabolic process"/>
    <property type="evidence" value="ECO:0007669"/>
    <property type="project" value="TreeGrafter"/>
</dbReference>
<feature type="region of interest" description="Disordered" evidence="6">
    <location>
        <begin position="664"/>
        <end position="694"/>
    </location>
</feature>
<feature type="region of interest" description="Disordered" evidence="6">
    <location>
        <begin position="796"/>
        <end position="820"/>
    </location>
</feature>
<feature type="domain" description="HRDC" evidence="7">
    <location>
        <begin position="528"/>
        <end position="608"/>
    </location>
</feature>
<dbReference type="SUPFAM" id="SSF47819">
    <property type="entry name" value="HRDC-like"/>
    <property type="match status" value="1"/>
</dbReference>
<evidence type="ECO:0000313" key="9">
    <source>
        <dbReference type="Proteomes" id="UP000245383"/>
    </source>
</evidence>
<dbReference type="SUPFAM" id="SSF53098">
    <property type="entry name" value="Ribonuclease H-like"/>
    <property type="match status" value="1"/>
</dbReference>
<dbReference type="Proteomes" id="UP000245383">
    <property type="component" value="Unassembled WGS sequence"/>
</dbReference>
<keyword evidence="4" id="KW-0539">Nucleus</keyword>
<feature type="compositionally biased region" description="Low complexity" evidence="6">
    <location>
        <begin position="923"/>
        <end position="933"/>
    </location>
</feature>
<dbReference type="EMBL" id="MBFR01000231">
    <property type="protein sequence ID" value="PVU90903.1"/>
    <property type="molecule type" value="Genomic_DNA"/>
</dbReference>
<feature type="compositionally biased region" description="Basic residues" evidence="6">
    <location>
        <begin position="949"/>
        <end position="962"/>
    </location>
</feature>
<dbReference type="InterPro" id="IPR036397">
    <property type="entry name" value="RNaseH_sf"/>
</dbReference>
<dbReference type="PANTHER" id="PTHR12124">
    <property type="entry name" value="POLYMYOSITIS/SCLERODERMA AUTOANTIGEN-RELATED"/>
    <property type="match status" value="1"/>
</dbReference>
<dbReference type="InterPro" id="IPR012337">
    <property type="entry name" value="RNaseH-like_sf"/>
</dbReference>
<evidence type="ECO:0000256" key="5">
    <source>
        <dbReference type="ARBA" id="ARBA00043957"/>
    </source>
</evidence>
<reference evidence="8 9" key="1">
    <citation type="journal article" date="2018" name="MBio">
        <title>Comparative Genomics Reveals the Core Gene Toolbox for the Fungus-Insect Symbiosis.</title>
        <authorList>
            <person name="Wang Y."/>
            <person name="Stata M."/>
            <person name="Wang W."/>
            <person name="Stajich J.E."/>
            <person name="White M.M."/>
            <person name="Moncalvo J.M."/>
        </authorList>
    </citation>
    <scope>NUCLEOTIDE SEQUENCE [LARGE SCALE GENOMIC DNA]</scope>
    <source>
        <strain evidence="8 9">SWE-8-4</strain>
    </source>
</reference>
<dbReference type="InterPro" id="IPR012588">
    <property type="entry name" value="Exosome-assoc_fac_Rrp6_N"/>
</dbReference>
<name>A0A2T9YEZ6_9FUNG</name>
<dbReference type="OrthoDB" id="2250022at2759"/>
<dbReference type="GO" id="GO:0000166">
    <property type="term" value="F:nucleotide binding"/>
    <property type="evidence" value="ECO:0007669"/>
    <property type="project" value="InterPro"/>
</dbReference>
<dbReference type="InterPro" id="IPR010997">
    <property type="entry name" value="HRDC-like_sf"/>
</dbReference>
<dbReference type="GO" id="GO:0000175">
    <property type="term" value="F:3'-5'-RNA exonuclease activity"/>
    <property type="evidence" value="ECO:0007669"/>
    <property type="project" value="InterPro"/>
</dbReference>
<feature type="compositionally biased region" description="Basic and acidic residues" evidence="6">
    <location>
        <begin position="674"/>
        <end position="688"/>
    </location>
</feature>
<dbReference type="Pfam" id="PF00570">
    <property type="entry name" value="HRDC"/>
    <property type="match status" value="1"/>
</dbReference>
<evidence type="ECO:0000256" key="2">
    <source>
        <dbReference type="ARBA" id="ARBA00022552"/>
    </source>
</evidence>
<feature type="compositionally biased region" description="Polar residues" evidence="6">
    <location>
        <begin position="796"/>
        <end position="806"/>
    </location>
</feature>
<dbReference type="GO" id="GO:0071036">
    <property type="term" value="P:nuclear polyadenylation-dependent snoRNA catabolic process"/>
    <property type="evidence" value="ECO:0007669"/>
    <property type="project" value="TreeGrafter"/>
</dbReference>
<dbReference type="Gene3D" id="3.30.420.10">
    <property type="entry name" value="Ribonuclease H-like superfamily/Ribonuclease H"/>
    <property type="match status" value="1"/>
</dbReference>
<keyword evidence="2" id="KW-0698">rRNA processing</keyword>
<dbReference type="Pfam" id="PF01612">
    <property type="entry name" value="DNA_pol_A_exo1"/>
    <property type="match status" value="1"/>
</dbReference>
<comment type="similarity">
    <text evidence="5">Belongs to the exosome component 10/RRP6 family.</text>
</comment>
<dbReference type="STRING" id="133385.A0A2T9YEZ6"/>
<dbReference type="GO" id="GO:0000176">
    <property type="term" value="C:nuclear exosome (RNase complex)"/>
    <property type="evidence" value="ECO:0007669"/>
    <property type="project" value="InterPro"/>
</dbReference>
<dbReference type="GO" id="GO:0071037">
    <property type="term" value="P:nuclear polyadenylation-dependent snRNA catabolic process"/>
    <property type="evidence" value="ECO:0007669"/>
    <property type="project" value="TreeGrafter"/>
</dbReference>
<dbReference type="PANTHER" id="PTHR12124:SF47">
    <property type="entry name" value="EXOSOME COMPONENT 10"/>
    <property type="match status" value="1"/>
</dbReference>
<dbReference type="GO" id="GO:0071039">
    <property type="term" value="P:nuclear polyadenylation-dependent CUT catabolic process"/>
    <property type="evidence" value="ECO:0007669"/>
    <property type="project" value="TreeGrafter"/>
</dbReference>
<sequence>MDNFIQGAFASLATAVKRANQLDSKELQFHSVLNPEVGVKLEDTKEQARNLLNSLAGSYSSTISSNSTGPLFSDIDDAAIQLSQPSSKNSAHAVSQGPGFKKLSEVTDLILDRLDTNLHFLKTGKNPQDSAPLLPQSAPIVTTYKKPEAVDSSHNTLKKTALEYHLIHAKQIPRPQLKFKDTIDNSNSTNFVWKIKEKPFAQVPLEYSLPGHMLEDSNLNKHLEELGLTKSGASTPLKPSNSSSALKRSSIDADELDLTLSYTEYNTMAPLSHPYEYEIKHYTPPQALLESRPIRKSNDWKSDSNYISVDTTEQLDAMISDIVKLTGQDADIAIDLEHHDYRSFMGFTCLIQLSSRKQDYIIDTLELRDQLHKLNVLTADPSRVKVFHGAESDIVWLQRDFGVYVVGLFDTYHASKVLGYPKHSLQYLLQTIPKVTVDKKYQLADWRIRPLTQEMINYARSDTHYLLEIFDFLCNQVHSSGSQAMNVVINKSKNTSLRVFVKDHYDPVFGEGPNGWSNLIQKQGVMLGQKQMAVFRALHAWRDETARVHDESVRYVLPNYMLFSISTKLPNSVQKLLATCVPTPPLVRIYSKDIVDIISDSLVAVSSNVNNTNSVDNFQQSNLADPRYNSLVDAALIGDLSYNYPVARFPVPLDSAPIKISLSENNNDLQDPLQSKDIKPSNDPENHQTKNSGLCNSHETIDMLLPKSLLFKDKLCGKVYFDNTIFQSVIAEIVQAKNPFAGLGKIFYKEEIKEQQNDENPFESSNIDQESKIIQDDTTAMEKVNEQNQSAVKQVVNSSIANTQQNKSKKRKQLEGTEAQPITIDYPSDIEQEISIKDIRVANNETIILSDMLKTSKKQPNRGKGPAKKRNKSDGPTSNQQTTNTKTQNTSHEASLGGDVIQFSNFENNSAISKLAGVLNGNTAQSSANNNTTESRRGRQASGASRGNSRGRGKNTGRKPSRAKPSGNRSMTFRS</sequence>
<dbReference type="FunFam" id="1.10.150.80:FF:000001">
    <property type="entry name" value="Putative exosome component 10"/>
    <property type="match status" value="1"/>
</dbReference>
<evidence type="ECO:0000256" key="4">
    <source>
        <dbReference type="ARBA" id="ARBA00023242"/>
    </source>
</evidence>
<feature type="compositionally biased region" description="Basic residues" evidence="6">
    <location>
        <begin position="855"/>
        <end position="871"/>
    </location>
</feature>
<evidence type="ECO:0000256" key="3">
    <source>
        <dbReference type="ARBA" id="ARBA00022835"/>
    </source>
</evidence>
<feature type="compositionally biased region" description="Polar residues" evidence="6">
    <location>
        <begin position="664"/>
        <end position="673"/>
    </location>
</feature>
<protein>
    <recommendedName>
        <fullName evidence="7">HRDC domain-containing protein</fullName>
    </recommendedName>
</protein>
<dbReference type="InterPro" id="IPR045092">
    <property type="entry name" value="Rrp6-like"/>
</dbReference>
<feature type="compositionally biased region" description="Low complexity" evidence="6">
    <location>
        <begin position="877"/>
        <end position="891"/>
    </location>
</feature>
<feature type="region of interest" description="Disordered" evidence="6">
    <location>
        <begin position="923"/>
        <end position="975"/>
    </location>
</feature>
<comment type="subcellular location">
    <subcellularLocation>
        <location evidence="1">Nucleus</location>
    </subcellularLocation>
</comment>
<keyword evidence="9" id="KW-1185">Reference proteome</keyword>
<dbReference type="GO" id="GO:0071038">
    <property type="term" value="P:TRAMP-dependent tRNA surveillance pathway"/>
    <property type="evidence" value="ECO:0007669"/>
    <property type="project" value="TreeGrafter"/>
</dbReference>